<dbReference type="RefSeq" id="WP_067226755.1">
    <property type="nucleotide sequence ID" value="NZ_CP014145.1"/>
</dbReference>
<feature type="transmembrane region" description="Helical" evidence="1">
    <location>
        <begin position="117"/>
        <end position="134"/>
    </location>
</feature>
<name>A0A0Y0MI35_9MICO</name>
<reference evidence="2 3" key="1">
    <citation type="journal article" date="2016" name="J. Biotechnol.">
        <title>First complete genome sequence of a species in the genus Microterricola, an extremophilic cold active enzyme producing bacterial strain ERGS5:02 isolated from Sikkim Himalaya.</title>
        <authorList>
            <person name="Himanshu"/>
            <person name="Swarnkar M.K."/>
            <person name="Singh D."/>
            <person name="Kumar R."/>
        </authorList>
    </citation>
    <scope>NUCLEOTIDE SEQUENCE [LARGE SCALE GENOMIC DNA]</scope>
    <source>
        <strain evidence="2 3">ERGS5:02</strain>
    </source>
</reference>
<feature type="transmembrane region" description="Helical" evidence="1">
    <location>
        <begin position="256"/>
        <end position="275"/>
    </location>
</feature>
<keyword evidence="1" id="KW-0472">Membrane</keyword>
<feature type="transmembrane region" description="Helical" evidence="1">
    <location>
        <begin position="281"/>
        <end position="301"/>
    </location>
</feature>
<feature type="transmembrane region" description="Helical" evidence="1">
    <location>
        <begin position="141"/>
        <end position="159"/>
    </location>
</feature>
<dbReference type="Proteomes" id="UP000058305">
    <property type="component" value="Chromosome"/>
</dbReference>
<keyword evidence="1" id="KW-1133">Transmembrane helix</keyword>
<protein>
    <submittedName>
        <fullName evidence="2">Uncharacterized protein</fullName>
    </submittedName>
</protein>
<reference evidence="3" key="2">
    <citation type="submission" date="2016-01" db="EMBL/GenBank/DDBJ databases">
        <title>First complete genome sequence of a species in the genus Microterricola, an extremophilic cold active enzyme producing strain ERGS5:02 isolated from Sikkim Himalaya.</title>
        <authorList>
            <person name="Kumar R."/>
            <person name="Singh D."/>
            <person name="Swarnkar M.K."/>
        </authorList>
    </citation>
    <scope>NUCLEOTIDE SEQUENCE [LARGE SCALE GENOMIC DNA]</scope>
    <source>
        <strain evidence="3">ERGS5:02</strain>
    </source>
</reference>
<organism evidence="2 3">
    <name type="scientific">Microterricola viridarii</name>
    <dbReference type="NCBI Taxonomy" id="412690"/>
    <lineage>
        <taxon>Bacteria</taxon>
        <taxon>Bacillati</taxon>
        <taxon>Actinomycetota</taxon>
        <taxon>Actinomycetes</taxon>
        <taxon>Micrococcales</taxon>
        <taxon>Microbacteriaceae</taxon>
        <taxon>Microterricola</taxon>
    </lineage>
</organism>
<sequence length="309" mass="32484">MRPTLEDRYRRMLRTYPREWRAANEDAIVGTLLDVADGENRFTPSTRETLGLIGNGLATRFGASLPLPVRDGVATVALATGAAIALVFFVVHGWAPWAPRDPMGVVQTFGPFMNPGVILYGTWLISFTLALLGYRRAAPIGLGVSVLVIVGVFAASQFTGGWAGLTSTTLGFFGLLAVCGLIGTPASPGRLLIGFAVSVGVLVTAYTSLGVFSARFYGDHYFWMVPTGVYNLGILIAIALLLAGAFALARNGDAAVVTLISTMPWAAAWVVNFLNSRGAESMGLLVGTAIAAAALITIGTVRRSTARTA</sequence>
<dbReference type="EMBL" id="CP014145">
    <property type="protein sequence ID" value="AMB58060.1"/>
    <property type="molecule type" value="Genomic_DNA"/>
</dbReference>
<gene>
    <name evidence="2" type="ORF">AWU67_03370</name>
</gene>
<keyword evidence="3" id="KW-1185">Reference proteome</keyword>
<evidence type="ECO:0000313" key="3">
    <source>
        <dbReference type="Proteomes" id="UP000058305"/>
    </source>
</evidence>
<evidence type="ECO:0000256" key="1">
    <source>
        <dbReference type="SAM" id="Phobius"/>
    </source>
</evidence>
<proteinExistence type="predicted"/>
<feature type="transmembrane region" description="Helical" evidence="1">
    <location>
        <begin position="73"/>
        <end position="97"/>
    </location>
</feature>
<feature type="transmembrane region" description="Helical" evidence="1">
    <location>
        <begin position="165"/>
        <end position="184"/>
    </location>
</feature>
<feature type="transmembrane region" description="Helical" evidence="1">
    <location>
        <begin position="191"/>
        <end position="217"/>
    </location>
</feature>
<dbReference type="AlphaFoldDB" id="A0A0Y0MI35"/>
<keyword evidence="1" id="KW-0812">Transmembrane</keyword>
<dbReference type="KEGG" id="mvd:AWU67_03370"/>
<feature type="transmembrane region" description="Helical" evidence="1">
    <location>
        <begin position="229"/>
        <end position="249"/>
    </location>
</feature>
<evidence type="ECO:0000313" key="2">
    <source>
        <dbReference type="EMBL" id="AMB58060.1"/>
    </source>
</evidence>
<accession>A0A0Y0MI35</accession>